<keyword evidence="2" id="KW-1185">Reference proteome</keyword>
<organism evidence="1 2">
    <name type="scientific">Edaphobacter modestus</name>
    <dbReference type="NCBI Taxonomy" id="388466"/>
    <lineage>
        <taxon>Bacteria</taxon>
        <taxon>Pseudomonadati</taxon>
        <taxon>Acidobacteriota</taxon>
        <taxon>Terriglobia</taxon>
        <taxon>Terriglobales</taxon>
        <taxon>Acidobacteriaceae</taxon>
        <taxon>Edaphobacter</taxon>
    </lineage>
</organism>
<dbReference type="Proteomes" id="UP000292958">
    <property type="component" value="Unassembled WGS sequence"/>
</dbReference>
<dbReference type="AlphaFoldDB" id="A0A4Q7YY91"/>
<reference evidence="1 2" key="1">
    <citation type="submission" date="2019-02" db="EMBL/GenBank/DDBJ databases">
        <title>Genomic Encyclopedia of Archaeal and Bacterial Type Strains, Phase II (KMG-II): from individual species to whole genera.</title>
        <authorList>
            <person name="Goeker M."/>
        </authorList>
    </citation>
    <scope>NUCLEOTIDE SEQUENCE [LARGE SCALE GENOMIC DNA]</scope>
    <source>
        <strain evidence="1 2">DSM 18101</strain>
    </source>
</reference>
<sequence>MEQEEAAPSAPVAFDLMDCHESIQRMSQSRHFRKAPLLTSFLLHVCERSLAAPGDRITEYEIGVQVFRRSKSFDPRQDNIVRSYARQLRKRLEEYYSTDGSSETLRILLPKGGYTPVFEKHWPQQLTPQLEALEDTQFTASETPIPASLDRGNKSAWLLWSGPLALFCSLLIFATTWRMLHTRQQQTANTVSPLHSLWSQIFSDRRDTFVIPSDIGFVIMQQANRRTFTLAEYLGWQAANHAPDNLAMSYLKDQSYTSILNLNFVSQLQRLPEASSERFLIRATRALRLEDLQESNAVLLGSNLSNPWAELFAPQLNFHFVNHPESDSYWVSNGAPAPGERSVYGDPTKSYRHQTYGVIAFLPNLSNNGHVLLIQGLDAAGTQAAVDLLLEDTESMNVLLAQAAGPDGAIKSFEVLVEATSIGFDSRAVNCHILAKRIYH</sequence>
<name>A0A4Q7YY91_9BACT</name>
<evidence type="ECO:0000313" key="1">
    <source>
        <dbReference type="EMBL" id="RZU42143.1"/>
    </source>
</evidence>
<evidence type="ECO:0000313" key="2">
    <source>
        <dbReference type="Proteomes" id="UP000292958"/>
    </source>
</evidence>
<comment type="caution">
    <text evidence="1">The sequence shown here is derived from an EMBL/GenBank/DDBJ whole genome shotgun (WGS) entry which is preliminary data.</text>
</comment>
<gene>
    <name evidence="1" type="ORF">BDD14_3690</name>
</gene>
<protein>
    <submittedName>
        <fullName evidence="1">Uncharacterized protein</fullName>
    </submittedName>
</protein>
<accession>A0A4Q7YY91</accession>
<dbReference type="EMBL" id="SHKW01000001">
    <property type="protein sequence ID" value="RZU42143.1"/>
    <property type="molecule type" value="Genomic_DNA"/>
</dbReference>
<proteinExistence type="predicted"/>